<dbReference type="Gene3D" id="1.20.120.240">
    <property type="entry name" value="Lipoprotein, type 6"/>
    <property type="match status" value="1"/>
</dbReference>
<comment type="function">
    <text evidence="1">The Vlp and Vsp proteins are antigenically distinct proteins, only one vlp or vsp gene is transcriptionally active at any one time. Switching between these genes is a mechanism of host immune response evasion.</text>
</comment>
<protein>
    <submittedName>
        <fullName evidence="9">Vsp protein</fullName>
    </submittedName>
</protein>
<dbReference type="KEGG" id="bdu:BDU_14011"/>
<evidence type="ECO:0000313" key="9">
    <source>
        <dbReference type="EMBL" id="ACH93965.1"/>
    </source>
</evidence>
<evidence type="ECO:0000256" key="8">
    <source>
        <dbReference type="ARBA" id="ARBA00023288"/>
    </source>
</evidence>
<dbReference type="EMBL" id="CP000981">
    <property type="protein sequence ID" value="ACH93965.1"/>
    <property type="molecule type" value="Genomic_DNA"/>
</dbReference>
<evidence type="ECO:0000256" key="1">
    <source>
        <dbReference type="ARBA" id="ARBA00003932"/>
    </source>
</evidence>
<keyword evidence="5" id="KW-0472">Membrane</keyword>
<accession>B5RNM9</accession>
<dbReference type="SUPFAM" id="SSF63515">
    <property type="entry name" value="Outer surface protein C (OspC)"/>
    <property type="match status" value="1"/>
</dbReference>
<evidence type="ECO:0000256" key="3">
    <source>
        <dbReference type="ARBA" id="ARBA00008719"/>
    </source>
</evidence>
<dbReference type="HOGENOM" id="CLU_089887_0_0_12"/>
<evidence type="ECO:0000256" key="5">
    <source>
        <dbReference type="ARBA" id="ARBA00023136"/>
    </source>
</evidence>
<dbReference type="OrthoDB" id="352157at2"/>
<gene>
    <name evidence="9" type="primary">vsp</name>
    <name evidence="9" type="ordered locus">BDU_14011</name>
</gene>
<evidence type="ECO:0000313" key="10">
    <source>
        <dbReference type="Proteomes" id="UP000000611"/>
    </source>
</evidence>
<dbReference type="Pfam" id="PF01441">
    <property type="entry name" value="Lipoprotein_6"/>
    <property type="match status" value="1"/>
</dbReference>
<keyword evidence="4" id="KW-0732">Signal</keyword>
<reference evidence="9 10" key="1">
    <citation type="journal article" date="2008" name="PLoS Genet.">
        <title>The genome of Borrelia recurrentis, the agent of deadly louse-borne relapsing fever, is a degraded subset of tick-borne Borrelia duttonii.</title>
        <authorList>
            <person name="Lescot M."/>
            <person name="Audic S."/>
            <person name="Robert C."/>
            <person name="Nguyen T.T."/>
            <person name="Blanc G."/>
            <person name="Cutler S.J."/>
            <person name="Wincker P."/>
            <person name="Couloux A."/>
            <person name="Claverie J.-M."/>
            <person name="Raoult D."/>
            <person name="Drancourt M."/>
        </authorList>
    </citation>
    <scope>NUCLEOTIDE SEQUENCE [LARGE SCALE GENOMIC DNA]</scope>
    <source>
        <strain evidence="9 10">Ly</strain>
    </source>
</reference>
<sequence>MNREKKVEGKIRVVIIMVMMMGCNNGGGIKEGEEGKGMKGDGSVIDLKVVGEKIKSAVEFSESVKEVYTLVKSVDELSKAIGKKIKDSAAELAVQADKNASILAGAFNVVLYVKTKLEQLEKREGISEELKAKVIATTTANTAFLNKLKEENAYLGKDGVTDDNAKKAIDRIGQPNGNKGAKELGELNKAIDELLRASNKIVSDAMTELVVKPTI</sequence>
<keyword evidence="8" id="KW-0449">Lipoprotein</keyword>
<keyword evidence="7" id="KW-0998">Cell outer membrane</keyword>
<comment type="similarity">
    <text evidence="3">Belongs to the variable small protein (Vsp) family.</text>
</comment>
<dbReference type="Proteomes" id="UP000000611">
    <property type="component" value="Plasmid pl23b"/>
</dbReference>
<evidence type="ECO:0000256" key="6">
    <source>
        <dbReference type="ARBA" id="ARBA00023139"/>
    </source>
</evidence>
<dbReference type="GO" id="GO:0009279">
    <property type="term" value="C:cell outer membrane"/>
    <property type="evidence" value="ECO:0007669"/>
    <property type="project" value="UniProtKB-SubCell"/>
</dbReference>
<evidence type="ECO:0000256" key="7">
    <source>
        <dbReference type="ARBA" id="ARBA00023237"/>
    </source>
</evidence>
<evidence type="ECO:0000256" key="2">
    <source>
        <dbReference type="ARBA" id="ARBA00004459"/>
    </source>
</evidence>
<evidence type="ECO:0000256" key="4">
    <source>
        <dbReference type="ARBA" id="ARBA00022729"/>
    </source>
</evidence>
<dbReference type="InterPro" id="IPR036437">
    <property type="entry name" value="OspC-like_sf"/>
</dbReference>
<dbReference type="AlphaFoldDB" id="B5RNM9"/>
<dbReference type="InterPro" id="IPR001800">
    <property type="entry name" value="Lipoprotein_OspC"/>
</dbReference>
<organism evidence="9 10">
    <name type="scientific">Borrelia duttonii (strain Ly)</name>
    <dbReference type="NCBI Taxonomy" id="412419"/>
    <lineage>
        <taxon>Bacteria</taxon>
        <taxon>Pseudomonadati</taxon>
        <taxon>Spirochaetota</taxon>
        <taxon>Spirochaetia</taxon>
        <taxon>Spirochaetales</taxon>
        <taxon>Borreliaceae</taxon>
        <taxon>Borrelia</taxon>
    </lineage>
</organism>
<comment type="subcellular location">
    <subcellularLocation>
        <location evidence="2">Cell outer membrane</location>
        <topology evidence="2">Lipid-anchor</topology>
    </subcellularLocation>
</comment>
<geneLocation type="plasmid" evidence="9 10">
    <name>pl23b</name>
</geneLocation>
<keyword evidence="6" id="KW-0564">Palmitate</keyword>
<keyword evidence="9" id="KW-0614">Plasmid</keyword>
<proteinExistence type="inferred from homology"/>
<dbReference type="RefSeq" id="WP_012539714.1">
    <property type="nucleotide sequence ID" value="NC_011259.1"/>
</dbReference>
<dbReference type="PROSITE" id="PS51257">
    <property type="entry name" value="PROKAR_LIPOPROTEIN"/>
    <property type="match status" value="1"/>
</dbReference>
<name>B5RNM9_BORDL</name>
<keyword evidence="10" id="KW-1185">Reference proteome</keyword>